<dbReference type="InterPro" id="IPR042188">
    <property type="entry name" value="MmgE/PrpD_sf_2"/>
</dbReference>
<dbReference type="InterPro" id="IPR005656">
    <property type="entry name" value="MmgE_PrpD"/>
</dbReference>
<name>T0YMI0_9ZZZZ</name>
<evidence type="ECO:0000256" key="1">
    <source>
        <dbReference type="ARBA" id="ARBA00006174"/>
    </source>
</evidence>
<dbReference type="Gene3D" id="1.10.4100.10">
    <property type="entry name" value="2-methylcitrate dehydratase PrpD"/>
    <property type="match status" value="1"/>
</dbReference>
<dbReference type="Pfam" id="PF03972">
    <property type="entry name" value="MmgE_PrpD_N"/>
    <property type="match status" value="1"/>
</dbReference>
<feature type="domain" description="MmgE/PrpD N-terminal" evidence="2">
    <location>
        <begin position="1"/>
        <end position="111"/>
    </location>
</feature>
<feature type="non-terminal residue" evidence="4">
    <location>
        <position position="1"/>
    </location>
</feature>
<dbReference type="AlphaFoldDB" id="T0YMI0"/>
<dbReference type="InterPro" id="IPR042183">
    <property type="entry name" value="MmgE/PrpD_sf_1"/>
</dbReference>
<dbReference type="PANTHER" id="PTHR16943">
    <property type="entry name" value="2-METHYLCITRATE DEHYDRATASE-RELATED"/>
    <property type="match status" value="1"/>
</dbReference>
<reference evidence="4" key="1">
    <citation type="submission" date="2013-08" db="EMBL/GenBank/DDBJ databases">
        <authorList>
            <person name="Mendez C."/>
            <person name="Richter M."/>
            <person name="Ferrer M."/>
            <person name="Sanchez J."/>
        </authorList>
    </citation>
    <scope>NUCLEOTIDE SEQUENCE</scope>
</reference>
<dbReference type="Gene3D" id="3.30.1330.120">
    <property type="entry name" value="2-methylcitrate dehydratase PrpD"/>
    <property type="match status" value="1"/>
</dbReference>
<comment type="caution">
    <text evidence="4">The sequence shown here is derived from an EMBL/GenBank/DDBJ whole genome shotgun (WGS) entry which is preliminary data.</text>
</comment>
<feature type="domain" description="MmgE/PrpD C-terminal" evidence="3">
    <location>
        <begin position="125"/>
        <end position="276"/>
    </location>
</feature>
<gene>
    <name evidence="4" type="ORF">B1B_16447</name>
</gene>
<evidence type="ECO:0000259" key="2">
    <source>
        <dbReference type="Pfam" id="PF03972"/>
    </source>
</evidence>
<organism evidence="4">
    <name type="scientific">mine drainage metagenome</name>
    <dbReference type="NCBI Taxonomy" id="410659"/>
    <lineage>
        <taxon>unclassified sequences</taxon>
        <taxon>metagenomes</taxon>
        <taxon>ecological metagenomes</taxon>
    </lineage>
</organism>
<dbReference type="PANTHER" id="PTHR16943:SF8">
    <property type="entry name" value="2-METHYLCITRATE DEHYDRATASE"/>
    <property type="match status" value="1"/>
</dbReference>
<dbReference type="InterPro" id="IPR045336">
    <property type="entry name" value="MmgE_PrpD_N"/>
</dbReference>
<dbReference type="InterPro" id="IPR045337">
    <property type="entry name" value="MmgE_PrpD_C"/>
</dbReference>
<evidence type="ECO:0000259" key="3">
    <source>
        <dbReference type="Pfam" id="PF19305"/>
    </source>
</evidence>
<evidence type="ECO:0000313" key="4">
    <source>
        <dbReference type="EMBL" id="EQD36631.1"/>
    </source>
</evidence>
<dbReference type="SUPFAM" id="SSF103378">
    <property type="entry name" value="2-methylcitrate dehydratase PrpD"/>
    <property type="match status" value="1"/>
</dbReference>
<protein>
    <submittedName>
        <fullName evidence="4">2-methylcitrate dehydratase</fullName>
    </submittedName>
</protein>
<accession>T0YMI0</accession>
<dbReference type="Pfam" id="PF19305">
    <property type="entry name" value="MmgE_PrpD_C"/>
    <property type="match status" value="1"/>
</dbReference>
<proteinExistence type="inferred from homology"/>
<comment type="similarity">
    <text evidence="1">Belongs to the PrpD family.</text>
</comment>
<sequence>CGLSDAVSIRDRGWDHVTYISISTAAGLAFLGDLDSKKFENCISLGINNNISLRQTRAGELSMWKGLTASNASRNSVFAFSLAANGVSGPSDVFTGEMGFFKQVSGKFDLHLDVNRILKTMIKNYPVEYHAMSAVESCESLRSSIDGEIKEIEIETFSVADKIIIKGPEKKRPKTKETADHSMPYLVAYTLLYGRPGPKSYRSEFLENRKIAALIDKTHFTISERFDQLYPEHLPFRITVKTASGEFENEIIDPRGHHRNPFSWEGIVQKGKSLMSEESAKEIVTAVKTL</sequence>
<dbReference type="InterPro" id="IPR036148">
    <property type="entry name" value="MmgE/PrpD_sf"/>
</dbReference>
<dbReference type="EMBL" id="AUZY01010941">
    <property type="protein sequence ID" value="EQD36631.1"/>
    <property type="molecule type" value="Genomic_DNA"/>
</dbReference>
<reference evidence="4" key="2">
    <citation type="journal article" date="2014" name="ISME J.">
        <title>Microbial stratification in low pH oxic and suboxic macroscopic growths along an acid mine drainage.</title>
        <authorList>
            <person name="Mendez-Garcia C."/>
            <person name="Mesa V."/>
            <person name="Sprenger R.R."/>
            <person name="Richter M."/>
            <person name="Diez M.S."/>
            <person name="Solano J."/>
            <person name="Bargiela R."/>
            <person name="Golyshina O.V."/>
            <person name="Manteca A."/>
            <person name="Ramos J.L."/>
            <person name="Gallego J.R."/>
            <person name="Llorente I."/>
            <person name="Martins Dos Santos V.A."/>
            <person name="Jensen O.N."/>
            <person name="Pelaez A.I."/>
            <person name="Sanchez J."/>
            <person name="Ferrer M."/>
        </authorList>
    </citation>
    <scope>NUCLEOTIDE SEQUENCE</scope>
</reference>
<feature type="non-terminal residue" evidence="4">
    <location>
        <position position="290"/>
    </location>
</feature>
<dbReference type="GO" id="GO:0016829">
    <property type="term" value="F:lyase activity"/>
    <property type="evidence" value="ECO:0007669"/>
    <property type="project" value="InterPro"/>
</dbReference>